<evidence type="ECO:0000313" key="3">
    <source>
        <dbReference type="Proteomes" id="UP000245959"/>
    </source>
</evidence>
<dbReference type="AlphaFoldDB" id="A0A2U1B4G3"/>
<proteinExistence type="predicted"/>
<name>A0A2U1B4G3_9BACT</name>
<dbReference type="Proteomes" id="UP000245959">
    <property type="component" value="Unassembled WGS sequence"/>
</dbReference>
<dbReference type="GeneID" id="78297528"/>
<accession>A0A2U1B4G3</accession>
<dbReference type="EMBL" id="QEKH01000008">
    <property type="protein sequence ID" value="PVY43563.1"/>
    <property type="molecule type" value="Genomic_DNA"/>
</dbReference>
<dbReference type="NCBIfam" id="TIGR02532">
    <property type="entry name" value="IV_pilin_GFxxxE"/>
    <property type="match status" value="1"/>
</dbReference>
<dbReference type="Gene3D" id="3.30.700.10">
    <property type="entry name" value="Glycoprotein, Type 4 Pilin"/>
    <property type="match status" value="1"/>
</dbReference>
<dbReference type="InterPro" id="IPR045584">
    <property type="entry name" value="Pilin-like"/>
</dbReference>
<organism evidence="2 3">
    <name type="scientific">Victivallis vadensis</name>
    <dbReference type="NCBI Taxonomy" id="172901"/>
    <lineage>
        <taxon>Bacteria</taxon>
        <taxon>Pseudomonadati</taxon>
        <taxon>Lentisphaerota</taxon>
        <taxon>Lentisphaeria</taxon>
        <taxon>Victivallales</taxon>
        <taxon>Victivallaceae</taxon>
        <taxon>Victivallis</taxon>
    </lineage>
</organism>
<evidence type="ECO:0000256" key="1">
    <source>
        <dbReference type="SAM" id="Phobius"/>
    </source>
</evidence>
<sequence>MNRNFSHFTLIELLVVIAIIAILAGMLLPALNQAREKSRAISCVNNKKQTMLAQVQYGDDYDGIYLVRSEAYGWGFPVKWNMILTGFKPNPDRFEGAYTTPATLLCPSALQSVSVARAVKFEDILGFYTNSTYGMDISGAPTGERAEKLGNYLINDNYSPCVLNAKRMRAPTETVIFADSQSAFEGPGFSHFGFRFNEQFEGTAITETHSGRSSVAFADGHAGLASGRELQQSAYNLQYWYNSGLNAAN</sequence>
<reference evidence="2 3" key="1">
    <citation type="submission" date="2018-04" db="EMBL/GenBank/DDBJ databases">
        <title>Genomic Encyclopedia of Type Strains, Phase IV (KMG-IV): sequencing the most valuable type-strain genomes for metagenomic binning, comparative biology and taxonomic classification.</title>
        <authorList>
            <person name="Goeker M."/>
        </authorList>
    </citation>
    <scope>NUCLEOTIDE SEQUENCE [LARGE SCALE GENOMIC DNA]</scope>
    <source>
        <strain evidence="2 3">DSM 14823</strain>
    </source>
</reference>
<keyword evidence="1" id="KW-0812">Transmembrane</keyword>
<feature type="transmembrane region" description="Helical" evidence="1">
    <location>
        <begin position="6"/>
        <end position="31"/>
    </location>
</feature>
<dbReference type="PANTHER" id="PTHR30093">
    <property type="entry name" value="GENERAL SECRETION PATHWAY PROTEIN G"/>
    <property type="match status" value="1"/>
</dbReference>
<keyword evidence="3" id="KW-1185">Reference proteome</keyword>
<comment type="caution">
    <text evidence="2">The sequence shown here is derived from an EMBL/GenBank/DDBJ whole genome shotgun (WGS) entry which is preliminary data.</text>
</comment>
<gene>
    <name evidence="2" type="ORF">C8D82_10890</name>
</gene>
<dbReference type="Pfam" id="PF07963">
    <property type="entry name" value="N_methyl"/>
    <property type="match status" value="1"/>
</dbReference>
<dbReference type="RefSeq" id="WP_207776076.1">
    <property type="nucleotide sequence ID" value="NZ_CAUFPP010000351.1"/>
</dbReference>
<evidence type="ECO:0000313" key="2">
    <source>
        <dbReference type="EMBL" id="PVY43563.1"/>
    </source>
</evidence>
<dbReference type="PANTHER" id="PTHR30093:SF2">
    <property type="entry name" value="TYPE II SECRETION SYSTEM PROTEIN H"/>
    <property type="match status" value="1"/>
</dbReference>
<dbReference type="SUPFAM" id="SSF54523">
    <property type="entry name" value="Pili subunits"/>
    <property type="match status" value="1"/>
</dbReference>
<protein>
    <submittedName>
        <fullName evidence="2">Prepilin-type N-terminal cleavage/methylation domain-containing protein/prepilin-type processing-associated H-X9-DG protein</fullName>
    </submittedName>
</protein>
<dbReference type="InterPro" id="IPR012902">
    <property type="entry name" value="N_methyl_site"/>
</dbReference>
<keyword evidence="1" id="KW-0472">Membrane</keyword>
<keyword evidence="1" id="KW-1133">Transmembrane helix</keyword>